<comment type="caution">
    <text evidence="1">The sequence shown here is derived from an EMBL/GenBank/DDBJ whole genome shotgun (WGS) entry which is preliminary data.</text>
</comment>
<protein>
    <recommendedName>
        <fullName evidence="3">Haemolysin-type calcium binding-related domain-containing protein</fullName>
    </recommendedName>
</protein>
<proteinExistence type="predicted"/>
<accession>A0A1D2QPM2</accession>
<organism evidence="1 2">
    <name type="scientific">Candidatus Endobugula sertula</name>
    <name type="common">Bugula neritina bacterial symbiont</name>
    <dbReference type="NCBI Taxonomy" id="62101"/>
    <lineage>
        <taxon>Bacteria</taxon>
        <taxon>Pseudomonadati</taxon>
        <taxon>Pseudomonadota</taxon>
        <taxon>Gammaproteobacteria</taxon>
        <taxon>Cellvibrionales</taxon>
        <taxon>Cellvibrionaceae</taxon>
        <taxon>Candidatus Endobugula</taxon>
    </lineage>
</organism>
<dbReference type="AlphaFoldDB" id="A0A1D2QPM2"/>
<dbReference type="STRING" id="62101.AB835_07995"/>
<evidence type="ECO:0000313" key="1">
    <source>
        <dbReference type="EMBL" id="ODS23545.1"/>
    </source>
</evidence>
<evidence type="ECO:0000313" key="2">
    <source>
        <dbReference type="Proteomes" id="UP000242502"/>
    </source>
</evidence>
<evidence type="ECO:0008006" key="3">
    <source>
        <dbReference type="Google" id="ProtNLM"/>
    </source>
</evidence>
<reference evidence="1 2" key="1">
    <citation type="journal article" date="2016" name="Appl. Environ. Microbiol.">
        <title>Lack of Overt Genome Reduction in the Bryostatin-Producing Bryozoan Symbiont "Candidatus Endobugula sertula".</title>
        <authorList>
            <person name="Miller I.J."/>
            <person name="Vanee N."/>
            <person name="Fong S.S."/>
            <person name="Lim-Fong G.E."/>
            <person name="Kwan J.C."/>
        </authorList>
    </citation>
    <scope>NUCLEOTIDE SEQUENCE [LARGE SCALE GENOMIC DNA]</scope>
    <source>
        <strain evidence="1">AB1-4</strain>
    </source>
</reference>
<dbReference type="Proteomes" id="UP000242502">
    <property type="component" value="Unassembled WGS sequence"/>
</dbReference>
<dbReference type="EMBL" id="MDLC01000025">
    <property type="protein sequence ID" value="ODS23545.1"/>
    <property type="molecule type" value="Genomic_DNA"/>
</dbReference>
<sequence length="145" mass="16489">MRERYDWDGIHRPTLDIQDIVQFTEGIGAEQLWFSQAGNDLKVNLLDTSDGGTSYTLSDDQLLIRNWFNDGQWFGDELHEVDLIETDAGVLVNDKVDQLVQSLAQYDIGNLGDVLHSKPKMPCSWLLWILGIMDKLIGAVFKYCP</sequence>
<name>A0A1D2QPM2_9GAMM</name>
<gene>
    <name evidence="1" type="ORF">AB835_07995</name>
</gene>